<gene>
    <name evidence="5" type="ORF">AWB67_07337</name>
</gene>
<dbReference type="PANTHER" id="PTHR43179">
    <property type="entry name" value="RHAMNOSYLTRANSFERASE WBBL"/>
    <property type="match status" value="1"/>
</dbReference>
<evidence type="ECO:0000256" key="2">
    <source>
        <dbReference type="ARBA" id="ARBA00022676"/>
    </source>
</evidence>
<dbReference type="GO" id="GO:0016757">
    <property type="term" value="F:glycosyltransferase activity"/>
    <property type="evidence" value="ECO:0007669"/>
    <property type="project" value="UniProtKB-KW"/>
</dbReference>
<keyword evidence="2" id="KW-0328">Glycosyltransferase</keyword>
<dbReference type="InterPro" id="IPR001173">
    <property type="entry name" value="Glyco_trans_2-like"/>
</dbReference>
<feature type="domain" description="Glycosyltransferase 2-like" evidence="4">
    <location>
        <begin position="16"/>
        <end position="140"/>
    </location>
</feature>
<dbReference type="InterPro" id="IPR029044">
    <property type="entry name" value="Nucleotide-diphossugar_trans"/>
</dbReference>
<reference evidence="5" key="1">
    <citation type="submission" date="2016-01" db="EMBL/GenBank/DDBJ databases">
        <authorList>
            <person name="Peeters C."/>
        </authorList>
    </citation>
    <scope>NUCLEOTIDE SEQUENCE [LARGE SCALE GENOMIC DNA]</scope>
    <source>
        <strain evidence="5">LMG 22937</strain>
    </source>
</reference>
<dbReference type="RefSeq" id="WP_087660729.1">
    <property type="nucleotide sequence ID" value="NZ_FCOL02000295.1"/>
</dbReference>
<name>A0A158L109_9BURK</name>
<dbReference type="Proteomes" id="UP000054925">
    <property type="component" value="Unassembled WGS sequence"/>
</dbReference>
<dbReference type="Gene3D" id="3.90.550.10">
    <property type="entry name" value="Spore Coat Polysaccharide Biosynthesis Protein SpsA, Chain A"/>
    <property type="match status" value="1"/>
</dbReference>
<sequence length="303" mass="32770">MRSDMNSLLERPRRISVVVLTHNRVDQLLSTLAMLLALPDRPPIVVVDNDSSDGTSERVAQCYPSLRVVRAQCNLGAAGRNLGVAAVTTEYVAFCDDDMWWQAGALTRAVDILDAFPSVAVLAARIVVGESELLDETCEAMKTSPLGAEGLPGPAVIGFLAGASVFRAAVFEQVGGFEPRLFIGGEEELVSLDVLARGLMIVYADDVVLHHHPSPLRDSALRRRLLARNAAWTAWLRLPAAEACAVTRRALAAMRAEGTLMRDASAMLAGLPWAFVHRRVISRNVRRMRAIVHASEAGRSAGN</sequence>
<dbReference type="EMBL" id="FCOL02000295">
    <property type="protein sequence ID" value="SAL87064.1"/>
    <property type="molecule type" value="Genomic_DNA"/>
</dbReference>
<dbReference type="OrthoDB" id="9787979at2"/>
<dbReference type="PANTHER" id="PTHR43179:SF12">
    <property type="entry name" value="GALACTOFURANOSYLTRANSFERASE GLFT2"/>
    <property type="match status" value="1"/>
</dbReference>
<evidence type="ECO:0000313" key="6">
    <source>
        <dbReference type="Proteomes" id="UP000054925"/>
    </source>
</evidence>
<organism evidence="5 6">
    <name type="scientific">Caballeronia terrestris</name>
    <dbReference type="NCBI Taxonomy" id="1226301"/>
    <lineage>
        <taxon>Bacteria</taxon>
        <taxon>Pseudomonadati</taxon>
        <taxon>Pseudomonadota</taxon>
        <taxon>Betaproteobacteria</taxon>
        <taxon>Burkholderiales</taxon>
        <taxon>Burkholderiaceae</taxon>
        <taxon>Caballeronia</taxon>
    </lineage>
</organism>
<dbReference type="Pfam" id="PF00535">
    <property type="entry name" value="Glycos_transf_2"/>
    <property type="match status" value="1"/>
</dbReference>
<comment type="caution">
    <text evidence="5">The sequence shown here is derived from an EMBL/GenBank/DDBJ whole genome shotgun (WGS) entry which is preliminary data.</text>
</comment>
<proteinExistence type="inferred from homology"/>
<evidence type="ECO:0000313" key="5">
    <source>
        <dbReference type="EMBL" id="SAL87064.1"/>
    </source>
</evidence>
<evidence type="ECO:0000256" key="1">
    <source>
        <dbReference type="ARBA" id="ARBA00006739"/>
    </source>
</evidence>
<dbReference type="SUPFAM" id="SSF53448">
    <property type="entry name" value="Nucleotide-diphospho-sugar transferases"/>
    <property type="match status" value="1"/>
</dbReference>
<keyword evidence="3 5" id="KW-0808">Transferase</keyword>
<dbReference type="AlphaFoldDB" id="A0A158L109"/>
<evidence type="ECO:0000259" key="4">
    <source>
        <dbReference type="Pfam" id="PF00535"/>
    </source>
</evidence>
<protein>
    <submittedName>
        <fullName evidence="5">Transferase</fullName>
    </submittedName>
</protein>
<accession>A0A158L109</accession>
<comment type="similarity">
    <text evidence="1">Belongs to the glycosyltransferase 2 family.</text>
</comment>
<keyword evidence="6" id="KW-1185">Reference proteome</keyword>
<evidence type="ECO:0000256" key="3">
    <source>
        <dbReference type="ARBA" id="ARBA00022679"/>
    </source>
</evidence>